<feature type="region of interest" description="Disordered" evidence="1">
    <location>
        <begin position="170"/>
        <end position="201"/>
    </location>
</feature>
<dbReference type="OrthoDB" id="2080881at2"/>
<feature type="compositionally biased region" description="Basic and acidic residues" evidence="1">
    <location>
        <begin position="182"/>
        <end position="201"/>
    </location>
</feature>
<keyword evidence="3" id="KW-1185">Reference proteome</keyword>
<dbReference type="EMBL" id="AQFT01000033">
    <property type="protein sequence ID" value="EMZ34720.1"/>
    <property type="molecule type" value="Genomic_DNA"/>
</dbReference>
<evidence type="ECO:0000313" key="2">
    <source>
        <dbReference type="EMBL" id="EMZ34720.1"/>
    </source>
</evidence>
<organism evidence="2 3">
    <name type="scientific">Eubacterium plexicaudatum ASF492</name>
    <dbReference type="NCBI Taxonomy" id="1235802"/>
    <lineage>
        <taxon>Bacteria</taxon>
        <taxon>Bacillati</taxon>
        <taxon>Bacillota</taxon>
        <taxon>Clostridia</taxon>
        <taxon>Eubacteriales</taxon>
        <taxon>Eubacteriaceae</taxon>
        <taxon>Eubacterium</taxon>
    </lineage>
</organism>
<evidence type="ECO:0000313" key="3">
    <source>
        <dbReference type="Proteomes" id="UP000012589"/>
    </source>
</evidence>
<accession>N2B8L7</accession>
<dbReference type="AlphaFoldDB" id="N2B8L7"/>
<dbReference type="HOGENOM" id="CLU_1465815_0_0_9"/>
<reference evidence="2 3" key="1">
    <citation type="journal article" date="2014" name="Genome Announc.">
        <title>Draft genome sequences of the altered schaedler flora, a defined bacterial community from gnotobiotic mice.</title>
        <authorList>
            <person name="Wannemuehler M.J."/>
            <person name="Overstreet A.M."/>
            <person name="Ward D.V."/>
            <person name="Phillips G.J."/>
        </authorList>
    </citation>
    <scope>NUCLEOTIDE SEQUENCE [LARGE SCALE GENOMIC DNA]</scope>
    <source>
        <strain evidence="2 3">ASF492</strain>
    </source>
</reference>
<evidence type="ECO:0000256" key="1">
    <source>
        <dbReference type="SAM" id="MobiDB-lite"/>
    </source>
</evidence>
<comment type="caution">
    <text evidence="2">The sequence shown here is derived from an EMBL/GenBank/DDBJ whole genome shotgun (WGS) entry which is preliminary data.</text>
</comment>
<dbReference type="eggNOG" id="ENOG5033FE3">
    <property type="taxonomic scope" value="Bacteria"/>
</dbReference>
<sequence>MAVPKGKRKESKFEAQHHFYRLRADVTNLMLLDFGFSEEKYRKHIERYRETHAKTGNVDEVVERYRKKCDSFKKWFIDKECDAVLEILRRIGCEFTLGNSIYPSETPAKVMEFCERRKHIDEAIAQCYVLKQELQYIISSLPVNINRYERLAVDIDKQIALYKGVRQSDNRLLKKKSCKAKNAGEKQKGKPENRRGQEKET</sequence>
<dbReference type="PATRIC" id="fig|1235802.3.peg.1181"/>
<dbReference type="Proteomes" id="UP000012589">
    <property type="component" value="Unassembled WGS sequence"/>
</dbReference>
<proteinExistence type="predicted"/>
<gene>
    <name evidence="2" type="ORF">C823_01101</name>
</gene>
<protein>
    <submittedName>
        <fullName evidence="2">Uncharacterized protein</fullName>
    </submittedName>
</protein>
<name>N2B8L7_9FIRM</name>